<dbReference type="PROSITE" id="PS50977">
    <property type="entry name" value="HTH_TETR_2"/>
    <property type="match status" value="1"/>
</dbReference>
<keyword evidence="2 4" id="KW-0238">DNA-binding</keyword>
<name>A0ABP6KTG1_9ACTN</name>
<feature type="DNA-binding region" description="H-T-H motif" evidence="4">
    <location>
        <begin position="39"/>
        <end position="58"/>
    </location>
</feature>
<comment type="caution">
    <text evidence="6">The sequence shown here is derived from an EMBL/GenBank/DDBJ whole genome shotgun (WGS) entry which is preliminary data.</text>
</comment>
<organism evidence="6 7">
    <name type="scientific">Streptosporangium longisporum</name>
    <dbReference type="NCBI Taxonomy" id="46187"/>
    <lineage>
        <taxon>Bacteria</taxon>
        <taxon>Bacillati</taxon>
        <taxon>Actinomycetota</taxon>
        <taxon>Actinomycetes</taxon>
        <taxon>Streptosporangiales</taxon>
        <taxon>Streptosporangiaceae</taxon>
        <taxon>Streptosporangium</taxon>
    </lineage>
</organism>
<dbReference type="PANTHER" id="PTHR30055">
    <property type="entry name" value="HTH-TYPE TRANSCRIPTIONAL REGULATOR RUTR"/>
    <property type="match status" value="1"/>
</dbReference>
<protein>
    <submittedName>
        <fullName evidence="6">TetR/AcrR family transcriptional regulator</fullName>
    </submittedName>
</protein>
<accession>A0ABP6KTG1</accession>
<dbReference type="RefSeq" id="WP_344899558.1">
    <property type="nucleotide sequence ID" value="NZ_BAAAWD010000014.1"/>
</dbReference>
<reference evidence="7" key="1">
    <citation type="journal article" date="2019" name="Int. J. Syst. Evol. Microbiol.">
        <title>The Global Catalogue of Microorganisms (GCM) 10K type strain sequencing project: providing services to taxonomists for standard genome sequencing and annotation.</title>
        <authorList>
            <consortium name="The Broad Institute Genomics Platform"/>
            <consortium name="The Broad Institute Genome Sequencing Center for Infectious Disease"/>
            <person name="Wu L."/>
            <person name="Ma J."/>
        </authorList>
    </citation>
    <scope>NUCLEOTIDE SEQUENCE [LARGE SCALE GENOMIC DNA]</scope>
    <source>
        <strain evidence="7">JCM 3106</strain>
    </source>
</reference>
<dbReference type="Proteomes" id="UP001499930">
    <property type="component" value="Unassembled WGS sequence"/>
</dbReference>
<evidence type="ECO:0000313" key="6">
    <source>
        <dbReference type="EMBL" id="GAA3020319.1"/>
    </source>
</evidence>
<dbReference type="EMBL" id="BAAAWD010000014">
    <property type="protein sequence ID" value="GAA3020319.1"/>
    <property type="molecule type" value="Genomic_DNA"/>
</dbReference>
<dbReference type="InterPro" id="IPR001647">
    <property type="entry name" value="HTH_TetR"/>
</dbReference>
<dbReference type="InterPro" id="IPR050109">
    <property type="entry name" value="HTH-type_TetR-like_transc_reg"/>
</dbReference>
<feature type="domain" description="HTH tetR-type" evidence="5">
    <location>
        <begin position="16"/>
        <end position="76"/>
    </location>
</feature>
<evidence type="ECO:0000259" key="5">
    <source>
        <dbReference type="PROSITE" id="PS50977"/>
    </source>
</evidence>
<evidence type="ECO:0000256" key="2">
    <source>
        <dbReference type="ARBA" id="ARBA00023125"/>
    </source>
</evidence>
<evidence type="ECO:0000256" key="4">
    <source>
        <dbReference type="PROSITE-ProRule" id="PRU00335"/>
    </source>
</evidence>
<dbReference type="PRINTS" id="PR00455">
    <property type="entry name" value="HTHTETR"/>
</dbReference>
<dbReference type="SUPFAM" id="SSF46689">
    <property type="entry name" value="Homeodomain-like"/>
    <property type="match status" value="1"/>
</dbReference>
<dbReference type="InterPro" id="IPR009057">
    <property type="entry name" value="Homeodomain-like_sf"/>
</dbReference>
<dbReference type="Gene3D" id="1.10.357.10">
    <property type="entry name" value="Tetracycline Repressor, domain 2"/>
    <property type="match status" value="1"/>
</dbReference>
<dbReference type="Pfam" id="PF00440">
    <property type="entry name" value="TetR_N"/>
    <property type="match status" value="1"/>
</dbReference>
<gene>
    <name evidence="6" type="ORF">GCM10017559_50880</name>
</gene>
<evidence type="ECO:0000256" key="1">
    <source>
        <dbReference type="ARBA" id="ARBA00023015"/>
    </source>
</evidence>
<dbReference type="PANTHER" id="PTHR30055:SF238">
    <property type="entry name" value="MYCOFACTOCIN BIOSYNTHESIS TRANSCRIPTIONAL REGULATOR MFTR-RELATED"/>
    <property type="match status" value="1"/>
</dbReference>
<keyword evidence="1" id="KW-0805">Transcription regulation</keyword>
<evidence type="ECO:0000313" key="7">
    <source>
        <dbReference type="Proteomes" id="UP001499930"/>
    </source>
</evidence>
<keyword evidence="3" id="KW-0804">Transcription</keyword>
<proteinExistence type="predicted"/>
<keyword evidence="7" id="KW-1185">Reference proteome</keyword>
<evidence type="ECO:0000256" key="3">
    <source>
        <dbReference type="ARBA" id="ARBA00023163"/>
    </source>
</evidence>
<sequence>MSPRKAAALRDGEGDRSLREHLIAAAGRLMARRGTAGLTVRDIAREAQVADGVLYNHFEGKEELLALALHAHVRTVERELGERPTTAGSGTVEDNLRAYITQGLALHAAILPSFAGLLGRPEVLVRFASLPNPVAGGRGLRADLAAYLRAERDLGRLAPDASTEAAATMIIGACHELVLPHLLGGGTATALEIPPGFVDELLTVVLRGIGPAGTS</sequence>